<dbReference type="PROSITE" id="PS51462">
    <property type="entry name" value="NUDIX"/>
    <property type="match status" value="1"/>
</dbReference>
<proteinExistence type="predicted"/>
<evidence type="ECO:0000313" key="3">
    <source>
        <dbReference type="EMBL" id="SHI49508.1"/>
    </source>
</evidence>
<evidence type="ECO:0000256" key="1">
    <source>
        <dbReference type="ARBA" id="ARBA00022801"/>
    </source>
</evidence>
<dbReference type="InterPro" id="IPR000086">
    <property type="entry name" value="NUDIX_hydrolase_dom"/>
</dbReference>
<dbReference type="Pfam" id="PF00293">
    <property type="entry name" value="NUDIX"/>
    <property type="match status" value="1"/>
</dbReference>
<dbReference type="InterPro" id="IPR020084">
    <property type="entry name" value="NUDIX_hydrolase_CS"/>
</dbReference>
<dbReference type="InterPro" id="IPR004518">
    <property type="entry name" value="MazG-like_dom"/>
</dbReference>
<organism evidence="3 4">
    <name type="scientific">Clostridium amylolyticum</name>
    <dbReference type="NCBI Taxonomy" id="1121298"/>
    <lineage>
        <taxon>Bacteria</taxon>
        <taxon>Bacillati</taxon>
        <taxon>Bacillota</taxon>
        <taxon>Clostridia</taxon>
        <taxon>Eubacteriales</taxon>
        <taxon>Clostridiaceae</taxon>
        <taxon>Clostridium</taxon>
    </lineage>
</organism>
<dbReference type="Gene3D" id="3.90.79.10">
    <property type="entry name" value="Nucleoside Triphosphate Pyrophosphohydrolase"/>
    <property type="match status" value="1"/>
</dbReference>
<evidence type="ECO:0000259" key="2">
    <source>
        <dbReference type="PROSITE" id="PS51462"/>
    </source>
</evidence>
<dbReference type="Proteomes" id="UP000184080">
    <property type="component" value="Unassembled WGS sequence"/>
</dbReference>
<accession>A0A1M6BLS9</accession>
<dbReference type="InterPro" id="IPR014078">
    <property type="entry name" value="Nudix_YtkD"/>
</dbReference>
<sequence>MQKINFYDVGTIDDNQIKFAVISTKYNGKWVFVRHKERETWEIPGGHRESLEDIYNTASRELVEETGATDFKLYPICIYSVDRDGVESFGQLFYAEVENLDELPDSEIGEVRIFDEMPLNLTYPLIQPFLFERTLKFLSSSGQVSTLQQDNDLTISKMLELSYSLWEKHKETWSPMKPEYGKTFILYMIEEIGEAIAIIKKKGEQEIMDDPEVRARFIEELGDVLMYYMDVLNRFDISAEEFTNAYIKKFQNNMSRNYKEQYKNFI</sequence>
<dbReference type="GO" id="GO:0016787">
    <property type="term" value="F:hydrolase activity"/>
    <property type="evidence" value="ECO:0007669"/>
    <property type="project" value="UniProtKB-KW"/>
</dbReference>
<dbReference type="EMBL" id="FQZO01000001">
    <property type="protein sequence ID" value="SHI49508.1"/>
    <property type="molecule type" value="Genomic_DNA"/>
</dbReference>
<evidence type="ECO:0000313" key="4">
    <source>
        <dbReference type="Proteomes" id="UP000184080"/>
    </source>
</evidence>
<feature type="domain" description="Nudix hydrolase" evidence="2">
    <location>
        <begin position="14"/>
        <end position="139"/>
    </location>
</feature>
<dbReference type="AlphaFoldDB" id="A0A1M6BLS9"/>
<dbReference type="InterPro" id="IPR015797">
    <property type="entry name" value="NUDIX_hydrolase-like_dom_sf"/>
</dbReference>
<name>A0A1M6BLS9_9CLOT</name>
<protein>
    <submittedName>
        <fullName evidence="3">ADP-ribose pyrophosphatase YjhB, NUDIX family</fullName>
    </submittedName>
</protein>
<dbReference type="RefSeq" id="WP_073003911.1">
    <property type="nucleotide sequence ID" value="NZ_FQZO01000001.1"/>
</dbReference>
<gene>
    <name evidence="3" type="ORF">SAMN05444401_0819</name>
</gene>
<dbReference type="SUPFAM" id="SSF55811">
    <property type="entry name" value="Nudix"/>
    <property type="match status" value="1"/>
</dbReference>
<keyword evidence="1" id="KW-0378">Hydrolase</keyword>
<keyword evidence="4" id="KW-1185">Reference proteome</keyword>
<dbReference type="Gene3D" id="1.10.287.1080">
    <property type="entry name" value="MazG-like"/>
    <property type="match status" value="1"/>
</dbReference>
<dbReference type="STRING" id="1121298.SAMN05444401_0819"/>
<reference evidence="3 4" key="1">
    <citation type="submission" date="2016-11" db="EMBL/GenBank/DDBJ databases">
        <authorList>
            <person name="Jaros S."/>
            <person name="Januszkiewicz K."/>
            <person name="Wedrychowicz H."/>
        </authorList>
    </citation>
    <scope>NUCLEOTIDE SEQUENCE [LARGE SCALE GENOMIC DNA]</scope>
    <source>
        <strain evidence="3 4">DSM 21864</strain>
    </source>
</reference>
<dbReference type="Pfam" id="PF03819">
    <property type="entry name" value="MazG"/>
    <property type="match status" value="1"/>
</dbReference>
<dbReference type="CDD" id="cd04665">
    <property type="entry name" value="NUDIX_RppH"/>
    <property type="match status" value="1"/>
</dbReference>
<dbReference type="SUPFAM" id="SSF101386">
    <property type="entry name" value="all-alpha NTP pyrophosphatases"/>
    <property type="match status" value="1"/>
</dbReference>
<dbReference type="PROSITE" id="PS00893">
    <property type="entry name" value="NUDIX_BOX"/>
    <property type="match status" value="1"/>
</dbReference>